<gene>
    <name evidence="4" type="ORF">DK846_16030</name>
</gene>
<comment type="caution">
    <text evidence="4">The sequence shown here is derived from an EMBL/GenBank/DDBJ whole genome shotgun (WGS) entry which is preliminary data.</text>
</comment>
<feature type="domain" description="DHHA1" evidence="2">
    <location>
        <begin position="379"/>
        <end position="455"/>
    </location>
</feature>
<dbReference type="GO" id="GO:0004527">
    <property type="term" value="F:exonuclease activity"/>
    <property type="evidence" value="ECO:0007669"/>
    <property type="project" value="UniProtKB-KW"/>
</dbReference>
<proteinExistence type="predicted"/>
<dbReference type="Proteomes" id="UP000245657">
    <property type="component" value="Unassembled WGS sequence"/>
</dbReference>
<accession>A0A2V2MUF6</accession>
<dbReference type="Pfam" id="PF01368">
    <property type="entry name" value="DHH"/>
    <property type="match status" value="1"/>
</dbReference>
<reference evidence="4 5" key="1">
    <citation type="submission" date="2018-05" db="EMBL/GenBank/DDBJ databases">
        <title>Draft genome of Methanospirillum lacunae Ki8-1.</title>
        <authorList>
            <person name="Dueholm M.S."/>
            <person name="Nielsen P.H."/>
            <person name="Bakmann L.F."/>
            <person name="Otzen D.E."/>
        </authorList>
    </citation>
    <scope>NUCLEOTIDE SEQUENCE [LARGE SCALE GENOMIC DNA]</scope>
    <source>
        <strain evidence="4 5">Ki8-1</strain>
    </source>
</reference>
<dbReference type="SUPFAM" id="SSF64182">
    <property type="entry name" value="DHH phosphoesterases"/>
    <property type="match status" value="1"/>
</dbReference>
<protein>
    <submittedName>
        <fullName evidence="4">Phosphoesterase</fullName>
    </submittedName>
</protein>
<evidence type="ECO:0000259" key="1">
    <source>
        <dbReference type="Pfam" id="PF01368"/>
    </source>
</evidence>
<dbReference type="InterPro" id="IPR051673">
    <property type="entry name" value="SSDNA_exonuclease_RecJ"/>
</dbReference>
<dbReference type="Pfam" id="PF02272">
    <property type="entry name" value="DHHA1"/>
    <property type="match status" value="1"/>
</dbReference>
<organism evidence="4 5">
    <name type="scientific">Methanospirillum lacunae</name>
    <dbReference type="NCBI Taxonomy" id="668570"/>
    <lineage>
        <taxon>Archaea</taxon>
        <taxon>Methanobacteriati</taxon>
        <taxon>Methanobacteriota</taxon>
        <taxon>Stenosarchaea group</taxon>
        <taxon>Methanomicrobia</taxon>
        <taxon>Methanomicrobiales</taxon>
        <taxon>Methanospirillaceae</taxon>
        <taxon>Methanospirillum</taxon>
    </lineage>
</organism>
<dbReference type="PANTHER" id="PTHR30255:SF3">
    <property type="entry name" value="SINGLE-STRANDED-DNA-SPECIFIC EXONUCLEASE RECJ"/>
    <property type="match status" value="1"/>
</dbReference>
<dbReference type="GeneID" id="97547461"/>
<dbReference type="Gene3D" id="3.90.1640.30">
    <property type="match status" value="1"/>
</dbReference>
<dbReference type="PANTHER" id="PTHR30255">
    <property type="entry name" value="SINGLE-STRANDED-DNA-SPECIFIC EXONUCLEASE RECJ"/>
    <property type="match status" value="1"/>
</dbReference>
<dbReference type="OrthoDB" id="36101at2157"/>
<dbReference type="InterPro" id="IPR038763">
    <property type="entry name" value="DHH_sf"/>
</dbReference>
<dbReference type="Pfam" id="PF21763">
    <property type="entry name" value="DHH_CID"/>
    <property type="match status" value="1"/>
</dbReference>
<keyword evidence="5" id="KW-1185">Reference proteome</keyword>
<dbReference type="InterPro" id="IPR001667">
    <property type="entry name" value="DDH_dom"/>
</dbReference>
<dbReference type="RefSeq" id="WP_109970005.1">
    <property type="nucleotide sequence ID" value="NZ_CP176093.1"/>
</dbReference>
<feature type="domain" description="DHH-CID" evidence="3">
    <location>
        <begin position="188"/>
        <end position="260"/>
    </location>
</feature>
<evidence type="ECO:0000313" key="4">
    <source>
        <dbReference type="EMBL" id="PWR69940.1"/>
    </source>
</evidence>
<dbReference type="InterPro" id="IPR003156">
    <property type="entry name" value="DHHA1_dom"/>
</dbReference>
<evidence type="ECO:0000313" key="5">
    <source>
        <dbReference type="Proteomes" id="UP000245657"/>
    </source>
</evidence>
<evidence type="ECO:0000259" key="2">
    <source>
        <dbReference type="Pfam" id="PF02272"/>
    </source>
</evidence>
<dbReference type="EMBL" id="QGMY01000017">
    <property type="protein sequence ID" value="PWR69940.1"/>
    <property type="molecule type" value="Genomic_DNA"/>
</dbReference>
<feature type="domain" description="DDH" evidence="1">
    <location>
        <begin position="21"/>
        <end position="149"/>
    </location>
</feature>
<dbReference type="GO" id="GO:0003676">
    <property type="term" value="F:nucleic acid binding"/>
    <property type="evidence" value="ECO:0007669"/>
    <property type="project" value="InterPro"/>
</dbReference>
<evidence type="ECO:0000259" key="3">
    <source>
        <dbReference type="Pfam" id="PF21763"/>
    </source>
</evidence>
<name>A0A2V2MUF6_9EURY</name>
<dbReference type="Gene3D" id="3.10.310.30">
    <property type="match status" value="1"/>
</dbReference>
<sequence>MSLDKDVRSAAEMVLSCKSATVISHIDADGISSESILSQAISRAGIPVRSIYIRQLDPLTLHEIPDDDSLKIFSDFGSGQQTMLQEKGIRSKDVVIIDHHVSQPADAGYLEVNCLLHGFEKMSAAGVAYLVAREMDEINRDLAKLAVIGNIGDMMDRENLKLSGPAHEILSDGVGYGNVEVWEHDLNIYGISTRPLPNALAYSDDIDIPGVSHDPDGARRFLERIGIRPVSANRWPVWESLTIEEKQIIVCSIIDQMMACEKNLDRLFADHYLFPDESKIQATLRNASEYATLLNSCGRWKRPELGGAICRGDRVTAYREAEQMLKNHRTKIREVMEYITDTGVSELSHLLYIHVGDRFPDTIVGIGAGMSLSRLNPEKPILIMCEDSLDPSKTKISMRTKPEVVDKGVDLQKALCIACERFDGSSGGGHRIAAGAFIPREAEREFIEDVNRIIKQQYAQKSSDSC</sequence>
<dbReference type="AlphaFoldDB" id="A0A2V2MUF6"/>
<dbReference type="InterPro" id="IPR048515">
    <property type="entry name" value="DHH_CID"/>
</dbReference>